<keyword evidence="3" id="KW-0597">Phosphoprotein</keyword>
<evidence type="ECO:0000256" key="15">
    <source>
        <dbReference type="ARBA" id="ARBA00023315"/>
    </source>
</evidence>
<dbReference type="OrthoDB" id="120976at2759"/>
<dbReference type="InterPro" id="IPR008095">
    <property type="entry name" value="MHC_II_transact"/>
</dbReference>
<proteinExistence type="predicted"/>
<evidence type="ECO:0000256" key="2">
    <source>
        <dbReference type="ARBA" id="ARBA00012513"/>
    </source>
</evidence>
<keyword evidence="10" id="KW-0805">Transcription regulation</keyword>
<dbReference type="GO" id="GO:0004674">
    <property type="term" value="F:protein serine/threonine kinase activity"/>
    <property type="evidence" value="ECO:0007669"/>
    <property type="project" value="UniProtKB-EC"/>
</dbReference>
<dbReference type="Pfam" id="PF13516">
    <property type="entry name" value="LRR_6"/>
    <property type="match status" value="2"/>
</dbReference>
<dbReference type="Proteomes" id="UP000190648">
    <property type="component" value="Unassembled WGS sequence"/>
</dbReference>
<evidence type="ECO:0000256" key="19">
    <source>
        <dbReference type="ARBA" id="ARBA00073217"/>
    </source>
</evidence>
<evidence type="ECO:0000256" key="13">
    <source>
        <dbReference type="ARBA" id="ARBA00023163"/>
    </source>
</evidence>
<dbReference type="GO" id="GO:0045892">
    <property type="term" value="P:negative regulation of DNA-templated transcription"/>
    <property type="evidence" value="ECO:0007669"/>
    <property type="project" value="UniProtKB-ARBA"/>
</dbReference>
<evidence type="ECO:0000256" key="6">
    <source>
        <dbReference type="ARBA" id="ARBA00022737"/>
    </source>
</evidence>
<evidence type="ECO:0000256" key="17">
    <source>
        <dbReference type="ARBA" id="ARBA00048679"/>
    </source>
</evidence>
<keyword evidence="12" id="KW-0010">Activator</keyword>
<dbReference type="Gene3D" id="3.80.10.10">
    <property type="entry name" value="Ribonuclease Inhibitor"/>
    <property type="match status" value="2"/>
</dbReference>
<dbReference type="PROSITE" id="PS50837">
    <property type="entry name" value="NACHT"/>
    <property type="match status" value="1"/>
</dbReference>
<name>A0A1V4KTL3_PATFA</name>
<dbReference type="EC" id="2.7.11.1" evidence="2"/>
<evidence type="ECO:0000256" key="8">
    <source>
        <dbReference type="ARBA" id="ARBA00022777"/>
    </source>
</evidence>
<evidence type="ECO:0000256" key="3">
    <source>
        <dbReference type="ARBA" id="ARBA00022553"/>
    </source>
</evidence>
<comment type="subcellular location">
    <subcellularLocation>
        <location evidence="1">Nucleus</location>
        <location evidence="1">PML body</location>
    </subcellularLocation>
</comment>
<keyword evidence="13" id="KW-0804">Transcription</keyword>
<feature type="domain" description="NACHT" evidence="20">
    <location>
        <begin position="505"/>
        <end position="640"/>
    </location>
</feature>
<evidence type="ECO:0000256" key="12">
    <source>
        <dbReference type="ARBA" id="ARBA00023159"/>
    </source>
</evidence>
<keyword evidence="7" id="KW-0547">Nucleotide-binding</keyword>
<dbReference type="InterPro" id="IPR027417">
    <property type="entry name" value="P-loop_NTPase"/>
</dbReference>
<dbReference type="GO" id="GO:0016605">
    <property type="term" value="C:PML body"/>
    <property type="evidence" value="ECO:0007669"/>
    <property type="project" value="UniProtKB-SubCell"/>
</dbReference>
<protein>
    <recommendedName>
        <fullName evidence="19">MHC class II transactivator</fullName>
        <ecNumber evidence="2">2.7.11.1</ecNumber>
    </recommendedName>
</protein>
<comment type="caution">
    <text evidence="21">The sequence shown here is derived from an EMBL/GenBank/DDBJ whole genome shotgun (WGS) entry which is preliminary data.</text>
</comment>
<keyword evidence="9" id="KW-0067">ATP-binding</keyword>
<dbReference type="InterPro" id="IPR041267">
    <property type="entry name" value="NLRP_HD2"/>
</dbReference>
<dbReference type="InterPro" id="IPR032675">
    <property type="entry name" value="LRR_dom_sf"/>
</dbReference>
<evidence type="ECO:0000256" key="1">
    <source>
        <dbReference type="ARBA" id="ARBA00004322"/>
    </source>
</evidence>
<dbReference type="EMBL" id="LSYS01001700">
    <property type="protein sequence ID" value="OPJ87768.1"/>
    <property type="molecule type" value="Genomic_DNA"/>
</dbReference>
<dbReference type="InterPro" id="IPR001611">
    <property type="entry name" value="Leu-rich_rpt"/>
</dbReference>
<evidence type="ECO:0000256" key="4">
    <source>
        <dbReference type="ARBA" id="ARBA00022614"/>
    </source>
</evidence>
<keyword evidence="22" id="KW-1185">Reference proteome</keyword>
<dbReference type="GO" id="GO:0045345">
    <property type="term" value="P:positive regulation of MHC class I biosynthetic process"/>
    <property type="evidence" value="ECO:0007669"/>
    <property type="project" value="TreeGrafter"/>
</dbReference>
<comment type="catalytic activity">
    <reaction evidence="16">
        <text>L-threonyl-[protein] + ATP = O-phospho-L-threonyl-[protein] + ADP + H(+)</text>
        <dbReference type="Rhea" id="RHEA:46608"/>
        <dbReference type="Rhea" id="RHEA-COMP:11060"/>
        <dbReference type="Rhea" id="RHEA-COMP:11605"/>
        <dbReference type="ChEBI" id="CHEBI:15378"/>
        <dbReference type="ChEBI" id="CHEBI:30013"/>
        <dbReference type="ChEBI" id="CHEBI:30616"/>
        <dbReference type="ChEBI" id="CHEBI:61977"/>
        <dbReference type="ChEBI" id="CHEBI:456216"/>
        <dbReference type="EC" id="2.7.11.1"/>
    </reaction>
</comment>
<keyword evidence="6" id="KW-0677">Repeat</keyword>
<dbReference type="PROSITE" id="PS51450">
    <property type="entry name" value="LRR"/>
    <property type="match status" value="1"/>
</dbReference>
<dbReference type="FunFam" id="3.80.10.10:FF:000157">
    <property type="entry name" value="Class II major histocompatibility complex transactivator"/>
    <property type="match status" value="1"/>
</dbReference>
<dbReference type="FunFam" id="3.40.50.300:FF:001028">
    <property type="entry name" value="Class II major histocompatibility complex transactivator"/>
    <property type="match status" value="1"/>
</dbReference>
<dbReference type="Pfam" id="PF17776">
    <property type="entry name" value="NLRC4_HD2"/>
    <property type="match status" value="1"/>
</dbReference>
<dbReference type="Pfam" id="PF05729">
    <property type="entry name" value="NACHT"/>
    <property type="match status" value="1"/>
</dbReference>
<evidence type="ECO:0000256" key="7">
    <source>
        <dbReference type="ARBA" id="ARBA00022741"/>
    </source>
</evidence>
<evidence type="ECO:0000313" key="22">
    <source>
        <dbReference type="Proteomes" id="UP000190648"/>
    </source>
</evidence>
<evidence type="ECO:0000259" key="20">
    <source>
        <dbReference type="PROSITE" id="PS50837"/>
    </source>
</evidence>
<keyword evidence="14" id="KW-0539">Nucleus</keyword>
<evidence type="ECO:0000256" key="18">
    <source>
        <dbReference type="ARBA" id="ARBA00062130"/>
    </source>
</evidence>
<dbReference type="GO" id="GO:0034341">
    <property type="term" value="P:response to type II interferon"/>
    <property type="evidence" value="ECO:0007669"/>
    <property type="project" value="UniProtKB-ARBA"/>
</dbReference>
<dbReference type="PANTHER" id="PTHR47189">
    <property type="entry name" value="MHC CLASS II TRANSACTIVATOR"/>
    <property type="match status" value="1"/>
</dbReference>
<evidence type="ECO:0000256" key="5">
    <source>
        <dbReference type="ARBA" id="ARBA00022679"/>
    </source>
</evidence>
<accession>A0A1V4KTL3</accession>
<dbReference type="SMART" id="SM00368">
    <property type="entry name" value="LRR_RI"/>
    <property type="match status" value="4"/>
</dbReference>
<comment type="subunit">
    <text evidence="18">Interacts with ZXDA and ZXDC. Interacts with PML (isoform PML-2). Interacts with TAF7; interaction inhibits CIITA acetyltransferase activity, thereby repressing transcription.</text>
</comment>
<dbReference type="PRINTS" id="PR01719">
    <property type="entry name" value="MHCIIACTVATR"/>
</dbReference>
<keyword evidence="4" id="KW-0433">Leucine-rich repeat</keyword>
<dbReference type="InterPro" id="IPR025875">
    <property type="entry name" value="Leu-rich_rpt_4"/>
</dbReference>
<evidence type="ECO:0000256" key="11">
    <source>
        <dbReference type="ARBA" id="ARBA00023134"/>
    </source>
</evidence>
<dbReference type="SUPFAM" id="SSF52047">
    <property type="entry name" value="RNI-like"/>
    <property type="match status" value="1"/>
</dbReference>
<dbReference type="SUPFAM" id="SSF52540">
    <property type="entry name" value="P-loop containing nucleoside triphosphate hydrolases"/>
    <property type="match status" value="1"/>
</dbReference>
<dbReference type="Gene3D" id="3.40.50.300">
    <property type="entry name" value="P-loop containing nucleotide triphosphate hydrolases"/>
    <property type="match status" value="1"/>
</dbReference>
<dbReference type="GO" id="GO:0005525">
    <property type="term" value="F:GTP binding"/>
    <property type="evidence" value="ECO:0007669"/>
    <property type="project" value="UniProtKB-KW"/>
</dbReference>
<evidence type="ECO:0000256" key="14">
    <source>
        <dbReference type="ARBA" id="ARBA00023242"/>
    </source>
</evidence>
<evidence type="ECO:0000313" key="21">
    <source>
        <dbReference type="EMBL" id="OPJ87768.1"/>
    </source>
</evidence>
<dbReference type="Pfam" id="PF12799">
    <property type="entry name" value="LRR_4"/>
    <property type="match status" value="1"/>
</dbReference>
<organism evidence="21 22">
    <name type="scientific">Patagioenas fasciata monilis</name>
    <dbReference type="NCBI Taxonomy" id="372326"/>
    <lineage>
        <taxon>Eukaryota</taxon>
        <taxon>Metazoa</taxon>
        <taxon>Chordata</taxon>
        <taxon>Craniata</taxon>
        <taxon>Vertebrata</taxon>
        <taxon>Euteleostomi</taxon>
        <taxon>Archelosauria</taxon>
        <taxon>Archosauria</taxon>
        <taxon>Dinosauria</taxon>
        <taxon>Saurischia</taxon>
        <taxon>Theropoda</taxon>
        <taxon>Coelurosauria</taxon>
        <taxon>Aves</taxon>
        <taxon>Neognathae</taxon>
        <taxon>Neoaves</taxon>
        <taxon>Columbimorphae</taxon>
        <taxon>Columbiformes</taxon>
        <taxon>Columbidae</taxon>
        <taxon>Patagioenas</taxon>
    </lineage>
</organism>
<keyword evidence="8" id="KW-0418">Kinase</keyword>
<dbReference type="GO" id="GO:0005524">
    <property type="term" value="F:ATP binding"/>
    <property type="evidence" value="ECO:0007669"/>
    <property type="project" value="UniProtKB-KW"/>
</dbReference>
<dbReference type="GO" id="GO:0045944">
    <property type="term" value="P:positive regulation of transcription by RNA polymerase II"/>
    <property type="evidence" value="ECO:0007669"/>
    <property type="project" value="UniProtKB-ARBA"/>
</dbReference>
<dbReference type="GO" id="GO:0045348">
    <property type="term" value="P:positive regulation of MHC class II biosynthetic process"/>
    <property type="evidence" value="ECO:0007669"/>
    <property type="project" value="TreeGrafter"/>
</dbReference>
<evidence type="ECO:0000256" key="9">
    <source>
        <dbReference type="ARBA" id="ARBA00022840"/>
    </source>
</evidence>
<keyword evidence="5" id="KW-0808">Transferase</keyword>
<comment type="catalytic activity">
    <reaction evidence="17">
        <text>L-seryl-[protein] + ATP = O-phospho-L-seryl-[protein] + ADP + H(+)</text>
        <dbReference type="Rhea" id="RHEA:17989"/>
        <dbReference type="Rhea" id="RHEA-COMP:9863"/>
        <dbReference type="Rhea" id="RHEA-COMP:11604"/>
        <dbReference type="ChEBI" id="CHEBI:15378"/>
        <dbReference type="ChEBI" id="CHEBI:29999"/>
        <dbReference type="ChEBI" id="CHEBI:30616"/>
        <dbReference type="ChEBI" id="CHEBI:83421"/>
        <dbReference type="ChEBI" id="CHEBI:456216"/>
        <dbReference type="EC" id="2.7.11.1"/>
    </reaction>
</comment>
<dbReference type="PANTHER" id="PTHR47189:SF1">
    <property type="entry name" value="MHC CLASS II TRANSACTIVATOR"/>
    <property type="match status" value="1"/>
</dbReference>
<dbReference type="AlphaFoldDB" id="A0A1V4KTL3"/>
<sequence>MEAMFRFCSDVLLTSSDAAMNLFKEILPRVRKILSAATASDEHALLNLMLKEDVISKEYHQALLHEKDREDLARKISLTFVEKWDLYLTALVPLCCLNLCGSKPQNVTDNEPTGSKYISDSKGQIMDSALLSENGCLDLLHSDIDPLHLYTVLDPKSSGNEDDVFSVDPEVDANNNDQVNNMDFPYALENGENGDELYLCSNTRDAYARIAELAEYVLKDHQEKLIEDAFAGNLIWDEITAENTEKFTDIKMQKCHKRPFLGSAESCSEASEPKYKKMVEGPAVPAGNGSFLAMPPHSHPAGSTSLTNQYMSFSVPAANVLERSFVIPGSSTPLIPECLPVSTEGSQEDTDFADPPQQILNFVLESGTSDVIIYPVLTSSMETLVSPSFPASLCGLEMFKEVRVPLIPSEEPPKRPKPVEAFRASLMEYFRDVCKSVAMEREVALDHLFIDGTLVQNQTETKTGKNSIKTMEKELVTCSLQGKEKAALTRSQIFQIPGGKDLETKVIVVLGKAGMGKSILVQKICQDWSSGELSQFEFVFWFDCKQISLPEKRYSLKDLLLDFFVKPQEGSKEIFEYILQNPAKVLLAFDGFEGLHDHENFPRCSASQPEKALFSVKELLSGLIQKKILNGCTLLLTARPKDKVYQFVSKVDKTIELVGFSPQQRELYITKYFEGLRYCDNALNLIKEREYLFSHCYSPVMCRFVCFLCETVLETGDKNLPSTLTTVFLKFVQQKMMPMQTDVTALQNQESLATLARLAWHLGEKHQSALKSDLLPSKEVKEFALKHGFFLPFAFPNHSDAGEEEFGNTFSDFVIQNFLGALHLMLAEEIKDKSLTKYLSFPSKKKKPYNWLDLVPRFLAGLLFLQDDPCFCCLSNKDVKQSTKKQKTLLKYIKRLQINELCPERLLELFHCIYETQSSYLFQHVALRLKPDLSFLGIVLTPPDVHVLHSVLKRSRKEFSLDLRNSSIDIQGLKDLVGLTNVASFRASLSDTVRLWKSLEQTKDYELLRASTEKFVLDPFKAKTMKDISDLSDLVEIQEKMINCVQDASGCSSYEIPAIKNLRKLEFALGPVCGLQGFLKLVEILAAFPSLQHLDLDALSENGIGDEGAKSLSEVFPTLKSLETLNLSQNKITDVGAEKLATALPSLLSLKTLSLYNNSICDFGAENLAKVLPAMASLRVLEVQYNKITGVGAQQLTDSLRKCPHIKNLVMWNPTIPYGVLEHLQQLDSRISV</sequence>
<keyword evidence="15" id="KW-0012">Acyltransferase</keyword>
<evidence type="ECO:0000256" key="16">
    <source>
        <dbReference type="ARBA" id="ARBA00047899"/>
    </source>
</evidence>
<reference evidence="21 22" key="1">
    <citation type="submission" date="2016-02" db="EMBL/GenBank/DDBJ databases">
        <title>Band-tailed pigeon sequencing and assembly.</title>
        <authorList>
            <person name="Soares A.E."/>
            <person name="Novak B.J."/>
            <person name="Rice E.S."/>
            <person name="O'Connell B."/>
            <person name="Chang D."/>
            <person name="Weber S."/>
            <person name="Shapiro B."/>
        </authorList>
    </citation>
    <scope>NUCLEOTIDE SEQUENCE [LARGE SCALE GENOMIC DNA]</scope>
    <source>
        <strain evidence="21">BTP2013</strain>
        <tissue evidence="21">Blood</tissue>
    </source>
</reference>
<dbReference type="GO" id="GO:0016746">
    <property type="term" value="F:acyltransferase activity"/>
    <property type="evidence" value="ECO:0007669"/>
    <property type="project" value="UniProtKB-KW"/>
</dbReference>
<gene>
    <name evidence="21" type="primary">CIITA</name>
    <name evidence="21" type="ORF">AV530_001170</name>
</gene>
<evidence type="ECO:0000256" key="10">
    <source>
        <dbReference type="ARBA" id="ARBA00023015"/>
    </source>
</evidence>
<dbReference type="InterPro" id="IPR007111">
    <property type="entry name" value="NACHT_NTPase"/>
</dbReference>
<keyword evidence="11" id="KW-0342">GTP-binding</keyword>